<proteinExistence type="predicted"/>
<dbReference type="AlphaFoldDB" id="A0A8X6V848"/>
<name>A0A8X6V848_TRICX</name>
<reference evidence="1" key="1">
    <citation type="submission" date="2020-08" db="EMBL/GenBank/DDBJ databases">
        <title>Multicomponent nature underlies the extraordinary mechanical properties of spider dragline silk.</title>
        <authorList>
            <person name="Kono N."/>
            <person name="Nakamura H."/>
            <person name="Mori M."/>
            <person name="Yoshida Y."/>
            <person name="Ohtoshi R."/>
            <person name="Malay A.D."/>
            <person name="Moran D.A.P."/>
            <person name="Tomita M."/>
            <person name="Numata K."/>
            <person name="Arakawa K."/>
        </authorList>
    </citation>
    <scope>NUCLEOTIDE SEQUENCE</scope>
</reference>
<gene>
    <name evidence="1" type="ORF">TNCV_3507341</name>
</gene>
<dbReference type="Proteomes" id="UP000887159">
    <property type="component" value="Unassembled WGS sequence"/>
</dbReference>
<organism evidence="1 2">
    <name type="scientific">Trichonephila clavipes</name>
    <name type="common">Golden silk orbweaver</name>
    <name type="synonym">Nephila clavipes</name>
    <dbReference type="NCBI Taxonomy" id="2585209"/>
    <lineage>
        <taxon>Eukaryota</taxon>
        <taxon>Metazoa</taxon>
        <taxon>Ecdysozoa</taxon>
        <taxon>Arthropoda</taxon>
        <taxon>Chelicerata</taxon>
        <taxon>Arachnida</taxon>
        <taxon>Araneae</taxon>
        <taxon>Araneomorphae</taxon>
        <taxon>Entelegynae</taxon>
        <taxon>Araneoidea</taxon>
        <taxon>Nephilidae</taxon>
        <taxon>Trichonephila</taxon>
    </lineage>
</organism>
<dbReference type="EMBL" id="BMAU01021233">
    <property type="protein sequence ID" value="GFY02854.1"/>
    <property type="molecule type" value="Genomic_DNA"/>
</dbReference>
<comment type="caution">
    <text evidence="1">The sequence shown here is derived from an EMBL/GenBank/DDBJ whole genome shotgun (WGS) entry which is preliminary data.</text>
</comment>
<sequence>MNFRKCIVPSWHGGTLNNRRATNPLVKLVEGKERWEAPDHPQAWLERIAILAPMKPKRRFSGKCDEPTTTCMVLKATANRKVSLSPLP</sequence>
<evidence type="ECO:0000313" key="2">
    <source>
        <dbReference type="Proteomes" id="UP000887159"/>
    </source>
</evidence>
<accession>A0A8X6V848</accession>
<protein>
    <submittedName>
        <fullName evidence="1">Uncharacterized protein</fullName>
    </submittedName>
</protein>
<evidence type="ECO:0000313" key="1">
    <source>
        <dbReference type="EMBL" id="GFY02854.1"/>
    </source>
</evidence>
<keyword evidence="2" id="KW-1185">Reference proteome</keyword>